<comment type="caution">
    <text evidence="2">The sequence shown here is derived from an EMBL/GenBank/DDBJ whole genome shotgun (WGS) entry which is preliminary data.</text>
</comment>
<gene>
    <name evidence="2" type="ORF">ILEXP_LOCUS30563</name>
</gene>
<name>A0ABC8SX30_9AQUA</name>
<evidence type="ECO:0000313" key="2">
    <source>
        <dbReference type="EMBL" id="CAK9161744.1"/>
    </source>
</evidence>
<evidence type="ECO:0000313" key="3">
    <source>
        <dbReference type="Proteomes" id="UP001642360"/>
    </source>
</evidence>
<sequence>MFEKPMTAVAPKTEKTFKVEAPLFSGASAEGSLATGPSDVGLAAVGALDPLAGAGGDESSSSGEEAGVVEVDEEDGEVAGAVSDEDVDGTGAALLDACGVAAVAFVVSLSTGVGVAAVGVEVGDDDDDDGEVFGDAAGELAGASAETNPTMATKMRANATN</sequence>
<feature type="compositionally biased region" description="Low complexity" evidence="1">
    <location>
        <begin position="51"/>
        <end position="69"/>
    </location>
</feature>
<dbReference type="AlphaFoldDB" id="A0ABC8SX30"/>
<dbReference type="EMBL" id="CAUOFW020003725">
    <property type="protein sequence ID" value="CAK9161744.1"/>
    <property type="molecule type" value="Genomic_DNA"/>
</dbReference>
<organism evidence="2 3">
    <name type="scientific">Ilex paraguariensis</name>
    <name type="common">yerba mate</name>
    <dbReference type="NCBI Taxonomy" id="185542"/>
    <lineage>
        <taxon>Eukaryota</taxon>
        <taxon>Viridiplantae</taxon>
        <taxon>Streptophyta</taxon>
        <taxon>Embryophyta</taxon>
        <taxon>Tracheophyta</taxon>
        <taxon>Spermatophyta</taxon>
        <taxon>Magnoliopsida</taxon>
        <taxon>eudicotyledons</taxon>
        <taxon>Gunneridae</taxon>
        <taxon>Pentapetalae</taxon>
        <taxon>asterids</taxon>
        <taxon>campanulids</taxon>
        <taxon>Aquifoliales</taxon>
        <taxon>Aquifoliaceae</taxon>
        <taxon>Ilex</taxon>
    </lineage>
</organism>
<proteinExistence type="predicted"/>
<evidence type="ECO:0000256" key="1">
    <source>
        <dbReference type="SAM" id="MobiDB-lite"/>
    </source>
</evidence>
<feature type="region of interest" description="Disordered" evidence="1">
    <location>
        <begin position="51"/>
        <end position="75"/>
    </location>
</feature>
<accession>A0ABC8SX30</accession>
<reference evidence="2 3" key="1">
    <citation type="submission" date="2024-02" db="EMBL/GenBank/DDBJ databases">
        <authorList>
            <person name="Vignale AGUSTIN F."/>
            <person name="Sosa J E."/>
            <person name="Modenutti C."/>
        </authorList>
    </citation>
    <scope>NUCLEOTIDE SEQUENCE [LARGE SCALE GENOMIC DNA]</scope>
</reference>
<feature type="region of interest" description="Disordered" evidence="1">
    <location>
        <begin position="141"/>
        <end position="161"/>
    </location>
</feature>
<protein>
    <submittedName>
        <fullName evidence="2">Uncharacterized protein</fullName>
    </submittedName>
</protein>
<keyword evidence="3" id="KW-1185">Reference proteome</keyword>
<dbReference type="Proteomes" id="UP001642360">
    <property type="component" value="Unassembled WGS sequence"/>
</dbReference>